<keyword evidence="1" id="KW-0812">Transmembrane</keyword>
<evidence type="ECO:0000256" key="1">
    <source>
        <dbReference type="SAM" id="Phobius"/>
    </source>
</evidence>
<keyword evidence="1" id="KW-1133">Transmembrane helix</keyword>
<evidence type="ECO:0000313" key="5">
    <source>
        <dbReference type="Proteomes" id="UP000244022"/>
    </source>
</evidence>
<dbReference type="InterPro" id="IPR010317">
    <property type="entry name" value="WxLIP_PGBD"/>
</dbReference>
<dbReference type="Proteomes" id="UP000244022">
    <property type="component" value="Unassembled WGS sequence"/>
</dbReference>
<sequence length="358" mass="40091">MKMKKKTTILTKMIAFLLVIGTIISIQSPVVMADETPSSATGFTYGLTFPDSQVQDDLGYYHLTLSSGQKEELVITLNNPSTESIEVEVGLNGAKTNQNGVIEYGDTDIDNDPSLKVPFEDVVNSPDSITLAAGETKQLTIEVTMPEEPVEGLIAGGIQLMRKDQGSEAETEGSMVINQYAYVIAVLLQEQPVTILPDLALNKVFADQSNYRNTVFIDFSNVEANYLNDMTVETKIRAKGQEAILFERVKSDMRMAPNSFIQFPVSMNGEPMVPGLYSAHTIVTSGEQRWEWDEDFEITAENAKLFNERDVELVQEDGRNWWLLVLILLVILFLGFGAYILWKKRNEQAEETEEHQEK</sequence>
<proteinExistence type="predicted"/>
<feature type="transmembrane region" description="Helical" evidence="1">
    <location>
        <begin position="321"/>
        <end position="342"/>
    </location>
</feature>
<feature type="domain" description="WxL Interacting Protein peptidoglycan binding" evidence="2">
    <location>
        <begin position="48"/>
        <end position="160"/>
    </location>
</feature>
<protein>
    <submittedName>
        <fullName evidence="4">DUF916 and DUF3324 domain-containing protein</fullName>
    </submittedName>
</protein>
<gene>
    <name evidence="4" type="ORF">C6N14_03190</name>
</gene>
<dbReference type="Pfam" id="PF06030">
    <property type="entry name" value="WxLIP_PGBD"/>
    <property type="match status" value="1"/>
</dbReference>
<name>A0A2T5DEU1_ENTMU</name>
<dbReference type="EMBL" id="PYGR01000008">
    <property type="protein sequence ID" value="PTO36543.1"/>
    <property type="molecule type" value="Genomic_DNA"/>
</dbReference>
<dbReference type="InterPro" id="IPR021759">
    <property type="entry name" value="WxLIP_HBD"/>
</dbReference>
<accession>A0A2T5DEU1</accession>
<dbReference type="RefSeq" id="WP_108145536.1">
    <property type="nucleotide sequence ID" value="NZ_PYGR01000008.1"/>
</dbReference>
<comment type="caution">
    <text evidence="4">The sequence shown here is derived from an EMBL/GenBank/DDBJ whole genome shotgun (WGS) entry which is preliminary data.</text>
</comment>
<dbReference type="Pfam" id="PF11797">
    <property type="entry name" value="WxLIP_HBD"/>
    <property type="match status" value="1"/>
</dbReference>
<reference evidence="4 5" key="1">
    <citation type="submission" date="2018-03" db="EMBL/GenBank/DDBJ databases">
        <title>Draft genome sequences of four Enterococcus mundtii strains isolated from beef slaughterhouses in Kenya.</title>
        <authorList>
            <person name="Wambui J."/>
            <person name="Stevens M."/>
            <person name="Njage P."/>
            <person name="Stephan R."/>
            <person name="Tasara T."/>
        </authorList>
    </citation>
    <scope>NUCLEOTIDE SEQUENCE [LARGE SCALE GENOMIC DNA]</scope>
    <source>
        <strain evidence="4 5">H18-EM</strain>
    </source>
</reference>
<keyword evidence="1" id="KW-0472">Membrane</keyword>
<organism evidence="4 5">
    <name type="scientific">Enterococcus mundtii</name>
    <dbReference type="NCBI Taxonomy" id="53346"/>
    <lineage>
        <taxon>Bacteria</taxon>
        <taxon>Bacillati</taxon>
        <taxon>Bacillota</taxon>
        <taxon>Bacilli</taxon>
        <taxon>Lactobacillales</taxon>
        <taxon>Enterococcaceae</taxon>
        <taxon>Enterococcus</taxon>
    </lineage>
</organism>
<evidence type="ECO:0000259" key="2">
    <source>
        <dbReference type="Pfam" id="PF06030"/>
    </source>
</evidence>
<evidence type="ECO:0000313" key="4">
    <source>
        <dbReference type="EMBL" id="PTO36543.1"/>
    </source>
</evidence>
<dbReference type="AlphaFoldDB" id="A0A2T5DEU1"/>
<feature type="domain" description="WxL Interacting Protein host binding" evidence="3">
    <location>
        <begin position="172"/>
        <end position="308"/>
    </location>
</feature>
<evidence type="ECO:0000259" key="3">
    <source>
        <dbReference type="Pfam" id="PF11797"/>
    </source>
</evidence>